<sequence>MALFIAYQGFDLTQLSAWYGDSPIANEHHIRIANGPYEQNYYGTFLYYNGGLAGGTVTNTDFLVNGVRQFSIEGLQLPALTAEYYLDSGNIQGLLSQVFAGNDVFSGSAGNDTFKMTGGNDRYLGGNGIDCLVLDGNKSVYSILHTADGFQLSHGYTGATDDLVSIERLSFSDGAVALDLDGNAGKAYRLYQAALDRKPDAGGLGYWIAQLDRGLAATEAANGFIASNEFAQRYGGADSNEAFLNLLYQNVLDRDADSGGLQYWLANMATGMRRDAILLGFSESDENRIAVSGAIGHGIEYVPQWL</sequence>
<dbReference type="InterPro" id="IPR025282">
    <property type="entry name" value="DUF4214"/>
</dbReference>
<keyword evidence="3" id="KW-1185">Reference proteome</keyword>
<evidence type="ECO:0000313" key="2">
    <source>
        <dbReference type="EMBL" id="QWV18496.1"/>
    </source>
</evidence>
<dbReference type="RefSeq" id="WP_216707105.1">
    <property type="nucleotide sequence ID" value="NZ_CP076683.1"/>
</dbReference>
<evidence type="ECO:0000259" key="1">
    <source>
        <dbReference type="Pfam" id="PF13946"/>
    </source>
</evidence>
<organism evidence="2 3">
    <name type="scientific">Stutzerimonas zhaodongensis</name>
    <dbReference type="NCBI Taxonomy" id="1176257"/>
    <lineage>
        <taxon>Bacteria</taxon>
        <taxon>Pseudomonadati</taxon>
        <taxon>Pseudomonadota</taxon>
        <taxon>Gammaproteobacteria</taxon>
        <taxon>Pseudomonadales</taxon>
        <taxon>Pseudomonadaceae</taxon>
        <taxon>Stutzerimonas</taxon>
    </lineage>
</organism>
<dbReference type="EMBL" id="CP076683">
    <property type="protein sequence ID" value="QWV18496.1"/>
    <property type="molecule type" value="Genomic_DNA"/>
</dbReference>
<reference evidence="2 3" key="1">
    <citation type="submission" date="2021-06" db="EMBL/GenBank/DDBJ databases">
        <title>Microbial metabolic specificity influences pelagic lipid remineralization.</title>
        <authorList>
            <person name="Behrendt L."/>
            <person name="Hunter J.E."/>
            <person name="Alcolombri U."/>
            <person name="Smriga S."/>
            <person name="Mincer T."/>
            <person name="Lowenstein D.P."/>
            <person name="Peaudecerf F.J."/>
            <person name="Fernandez V.I."/>
            <person name="Fredricks H."/>
            <person name="Almblad H."/>
            <person name="Harrison J.J."/>
            <person name="Stocker R."/>
            <person name="Van Mooy B.A.S."/>
        </authorList>
    </citation>
    <scope>NUCLEOTIDE SEQUENCE [LARGE SCALE GENOMIC DNA]</scope>
    <source>
        <strain evidence="2 3">A252</strain>
    </source>
</reference>
<gene>
    <name evidence="2" type="ORF">KQ248_07480</name>
</gene>
<dbReference type="Proteomes" id="UP000683436">
    <property type="component" value="Chromosome"/>
</dbReference>
<feature type="domain" description="DUF4214" evidence="1">
    <location>
        <begin position="221"/>
        <end position="287"/>
    </location>
</feature>
<name>A0ABX8IZ65_9GAMM</name>
<protein>
    <submittedName>
        <fullName evidence="2">DUF4214 domain-containing protein</fullName>
    </submittedName>
</protein>
<proteinExistence type="predicted"/>
<evidence type="ECO:0000313" key="3">
    <source>
        <dbReference type="Proteomes" id="UP000683436"/>
    </source>
</evidence>
<accession>A0ABX8IZ65</accession>
<dbReference type="Pfam" id="PF13946">
    <property type="entry name" value="DUF4214"/>
    <property type="match status" value="1"/>
</dbReference>